<dbReference type="PANTHER" id="PTHR32328">
    <property type="entry name" value="L-SERYL-TRNA(SEC) SELENIUM TRANSFERASE"/>
    <property type="match status" value="1"/>
</dbReference>
<keyword evidence="4" id="KW-1185">Reference proteome</keyword>
<evidence type="ECO:0000256" key="2">
    <source>
        <dbReference type="ARBA" id="ARBA00022898"/>
    </source>
</evidence>
<dbReference type="SUPFAM" id="SSF53383">
    <property type="entry name" value="PLP-dependent transferases"/>
    <property type="match status" value="1"/>
</dbReference>
<dbReference type="Proteomes" id="UP001241072">
    <property type="component" value="Unassembled WGS sequence"/>
</dbReference>
<evidence type="ECO:0000256" key="1">
    <source>
        <dbReference type="ARBA" id="ARBA00001933"/>
    </source>
</evidence>
<dbReference type="PANTHER" id="PTHR32328:SF0">
    <property type="entry name" value="L-SERYL-TRNA(SEC) SELENIUM TRANSFERASE"/>
    <property type="match status" value="1"/>
</dbReference>
<organism evidence="3 4">
    <name type="scientific">Antiquaquibacter soli</name>
    <dbReference type="NCBI Taxonomy" id="3064523"/>
    <lineage>
        <taxon>Bacteria</taxon>
        <taxon>Bacillati</taxon>
        <taxon>Actinomycetota</taxon>
        <taxon>Actinomycetes</taxon>
        <taxon>Micrococcales</taxon>
        <taxon>Microbacteriaceae</taxon>
        <taxon>Antiquaquibacter</taxon>
    </lineage>
</organism>
<accession>A0ABT9BMZ6</accession>
<dbReference type="Gene3D" id="3.40.640.10">
    <property type="entry name" value="Type I PLP-dependent aspartate aminotransferase-like (Major domain)"/>
    <property type="match status" value="1"/>
</dbReference>
<dbReference type="InterPro" id="IPR015421">
    <property type="entry name" value="PyrdxlP-dep_Trfase_major"/>
</dbReference>
<name>A0ABT9BMZ6_9MICO</name>
<evidence type="ECO:0008006" key="5">
    <source>
        <dbReference type="Google" id="ProtNLM"/>
    </source>
</evidence>
<protein>
    <recommendedName>
        <fullName evidence="5">Aminotransferase class V-fold PLP-dependent enzyme</fullName>
    </recommendedName>
</protein>
<reference evidence="3 4" key="1">
    <citation type="submission" date="2023-07" db="EMBL/GenBank/DDBJ databases">
        <title>Protaetiibacter sp. nov WY-16 isolated from soil.</title>
        <authorList>
            <person name="Liu B."/>
            <person name="Wan Y."/>
        </authorList>
    </citation>
    <scope>NUCLEOTIDE SEQUENCE [LARGE SCALE GENOMIC DNA]</scope>
    <source>
        <strain evidence="3 4">WY-16</strain>
    </source>
</reference>
<dbReference type="EMBL" id="JAUQUB010000001">
    <property type="protein sequence ID" value="MDO7881156.1"/>
    <property type="molecule type" value="Genomic_DNA"/>
</dbReference>
<keyword evidence="2" id="KW-0663">Pyridoxal phosphate</keyword>
<comment type="cofactor">
    <cofactor evidence="1">
        <name>pyridoxal 5'-phosphate</name>
        <dbReference type="ChEBI" id="CHEBI:597326"/>
    </cofactor>
</comment>
<proteinExistence type="predicted"/>
<sequence length="374" mass="39223">MINAGAAQSRLGGSTLSRRVLEAMARASTEYVDIEALHDEVGRRLAEATGNESAWVSAGSAAGVMVAVAATIAGPDPERAAALPRSSERPDVAVWSGHLGGQLAGADAWHPNDYLNSIAAGGGAVRVVEHPRELDRADAAFVWFPGMFPHEDEDGMLRLFADAARQLGIPVVVDAADQVPPRSRLTDYTRVLGASLAVFSGGKGIGGPTSSGLVVGTAELVAACRTNSGTEHGVGRTAKIGREELLGLLAAVEEFLERDEDDEYAERLAVVNEWSTAFVAHRLAVYADPSGHCGQLVPRLLVRVPSGLRDCRDDVIGRLWDRSPRVAVLPAPGARIALSPQLLAPDEPPEVARAVLESIAAHRSGCSDCSADSA</sequence>
<evidence type="ECO:0000313" key="4">
    <source>
        <dbReference type="Proteomes" id="UP001241072"/>
    </source>
</evidence>
<comment type="caution">
    <text evidence="3">The sequence shown here is derived from an EMBL/GenBank/DDBJ whole genome shotgun (WGS) entry which is preliminary data.</text>
</comment>
<dbReference type="InterPro" id="IPR015424">
    <property type="entry name" value="PyrdxlP-dep_Trfase"/>
</dbReference>
<evidence type="ECO:0000313" key="3">
    <source>
        <dbReference type="EMBL" id="MDO7881156.1"/>
    </source>
</evidence>
<gene>
    <name evidence="3" type="ORF">Q5716_02835</name>
</gene>